<evidence type="ECO:0000256" key="1">
    <source>
        <dbReference type="ARBA" id="ARBA00006479"/>
    </source>
</evidence>
<protein>
    <submittedName>
        <fullName evidence="2">ROK family protein</fullName>
    </submittedName>
</protein>
<dbReference type="RefSeq" id="WP_379712390.1">
    <property type="nucleotide sequence ID" value="NZ_JBHTBS010000005.1"/>
</dbReference>
<keyword evidence="3" id="KW-1185">Reference proteome</keyword>
<sequence length="379" mass="40600">MKHLQPPNSMSKRLDQDERIVMTLDAGGTNFKFSAVQGNKPAIEAFSVPSKAHDLELCLGTLIQGFKKVRDSLTAAPSAISFAFPGPSDYAHGIIGDLHNLPCFRGGVALGRMLEEIFGIPTYINNDGDLFVYGEAIAGLLPYTNRLLEEAGSPKRYRNLFGVTLGTGFGGGITSDGRLLPGDNICAAEVWILRNKLDPGMPAEEGACIRAVRSAYAEQAGIAFDDSPNPREIYEIGTGDLRGNQQAAIAAYQRLGEVVGDAMAHALTLVDGLAVIGGGVSGAWPLFLPSIIKELNSNFHKPSGEPVRRLTQQAFNLEDQAHLDVFLRGDTREVVVPGTMHTVQYDPMPRTGVGMSRLGTSEAVAIGAYAYALKQLDSL</sequence>
<dbReference type="PANTHER" id="PTHR18964">
    <property type="entry name" value="ROK (REPRESSOR, ORF, KINASE) FAMILY"/>
    <property type="match status" value="1"/>
</dbReference>
<comment type="caution">
    <text evidence="2">The sequence shown here is derived from an EMBL/GenBank/DDBJ whole genome shotgun (WGS) entry which is preliminary data.</text>
</comment>
<dbReference type="SUPFAM" id="SSF53067">
    <property type="entry name" value="Actin-like ATPase domain"/>
    <property type="match status" value="1"/>
</dbReference>
<dbReference type="Gene3D" id="3.30.420.40">
    <property type="match status" value="2"/>
</dbReference>
<dbReference type="InterPro" id="IPR043129">
    <property type="entry name" value="ATPase_NBD"/>
</dbReference>
<evidence type="ECO:0000313" key="2">
    <source>
        <dbReference type="EMBL" id="MFC7337774.1"/>
    </source>
</evidence>
<dbReference type="Proteomes" id="UP001596472">
    <property type="component" value="Unassembled WGS sequence"/>
</dbReference>
<dbReference type="EMBL" id="JBHTBS010000005">
    <property type="protein sequence ID" value="MFC7337774.1"/>
    <property type="molecule type" value="Genomic_DNA"/>
</dbReference>
<dbReference type="PANTHER" id="PTHR18964:SF149">
    <property type="entry name" value="BIFUNCTIONAL UDP-N-ACETYLGLUCOSAMINE 2-EPIMERASE_N-ACETYLMANNOSAMINE KINASE"/>
    <property type="match status" value="1"/>
</dbReference>
<dbReference type="InterPro" id="IPR000600">
    <property type="entry name" value="ROK"/>
</dbReference>
<accession>A0ABW2L931</accession>
<dbReference type="CDD" id="cd23763">
    <property type="entry name" value="ASKHA_ATPase_ROK"/>
    <property type="match status" value="1"/>
</dbReference>
<dbReference type="Pfam" id="PF00480">
    <property type="entry name" value="ROK"/>
    <property type="match status" value="1"/>
</dbReference>
<reference evidence="3" key="1">
    <citation type="journal article" date="2019" name="Int. J. Syst. Evol. Microbiol.">
        <title>The Global Catalogue of Microorganisms (GCM) 10K type strain sequencing project: providing services to taxonomists for standard genome sequencing and annotation.</title>
        <authorList>
            <consortium name="The Broad Institute Genomics Platform"/>
            <consortium name="The Broad Institute Genome Sequencing Center for Infectious Disease"/>
            <person name="Wu L."/>
            <person name="Ma J."/>
        </authorList>
    </citation>
    <scope>NUCLEOTIDE SEQUENCE [LARGE SCALE GENOMIC DNA]</scope>
    <source>
        <strain evidence="3">CGMCC 4.1467</strain>
    </source>
</reference>
<evidence type="ECO:0000313" key="3">
    <source>
        <dbReference type="Proteomes" id="UP001596472"/>
    </source>
</evidence>
<organism evidence="2 3">
    <name type="scientific">Haloferula chungangensis</name>
    <dbReference type="NCBI Taxonomy" id="1048331"/>
    <lineage>
        <taxon>Bacteria</taxon>
        <taxon>Pseudomonadati</taxon>
        <taxon>Verrucomicrobiota</taxon>
        <taxon>Verrucomicrobiia</taxon>
        <taxon>Verrucomicrobiales</taxon>
        <taxon>Verrucomicrobiaceae</taxon>
        <taxon>Haloferula</taxon>
    </lineage>
</organism>
<comment type="similarity">
    <text evidence="1">Belongs to the ROK (NagC/XylR) family.</text>
</comment>
<proteinExistence type="inferred from homology"/>
<gene>
    <name evidence="2" type="ORF">ACFQY0_11340</name>
</gene>
<name>A0ABW2L931_9BACT</name>